<dbReference type="Pfam" id="PF02518">
    <property type="entry name" value="HATPase_c"/>
    <property type="match status" value="1"/>
</dbReference>
<dbReference type="EC" id="2.7.13.3" evidence="2"/>
<dbReference type="SMART" id="SM00387">
    <property type="entry name" value="HATPase_c"/>
    <property type="match status" value="1"/>
</dbReference>
<reference evidence="9" key="1">
    <citation type="submission" date="2021-03" db="EMBL/GenBank/DDBJ databases">
        <authorList>
            <person name="Lu T."/>
            <person name="Wang Q."/>
            <person name="Han X."/>
        </authorList>
    </citation>
    <scope>NUCLEOTIDE SEQUENCE</scope>
    <source>
        <strain evidence="9">WQ 2009</strain>
    </source>
</reference>
<dbReference type="EMBL" id="JAGKSB010000001">
    <property type="protein sequence ID" value="MBP3942057.1"/>
    <property type="molecule type" value="Genomic_DNA"/>
</dbReference>
<comment type="caution">
    <text evidence="9">The sequence shown here is derived from an EMBL/GenBank/DDBJ whole genome shotgun (WGS) entry which is preliminary data.</text>
</comment>
<comment type="catalytic activity">
    <reaction evidence="1">
        <text>ATP + protein L-histidine = ADP + protein N-phospho-L-histidine.</text>
        <dbReference type="EC" id="2.7.13.3"/>
    </reaction>
</comment>
<keyword evidence="4" id="KW-0808">Transferase</keyword>
<evidence type="ECO:0000256" key="5">
    <source>
        <dbReference type="ARBA" id="ARBA00022777"/>
    </source>
</evidence>
<dbReference type="PANTHER" id="PTHR43047">
    <property type="entry name" value="TWO-COMPONENT HISTIDINE PROTEIN KINASE"/>
    <property type="match status" value="1"/>
</dbReference>
<evidence type="ECO:0000256" key="4">
    <source>
        <dbReference type="ARBA" id="ARBA00022679"/>
    </source>
</evidence>
<dbReference type="GO" id="GO:0000155">
    <property type="term" value="F:phosphorelay sensor kinase activity"/>
    <property type="evidence" value="ECO:0007669"/>
    <property type="project" value="InterPro"/>
</dbReference>
<dbReference type="InterPro" id="IPR004358">
    <property type="entry name" value="Sig_transdc_His_kin-like_C"/>
</dbReference>
<accession>A0A8T4H9A6</accession>
<name>A0A8T4H9A6_9SPHI</name>
<keyword evidence="7" id="KW-0472">Membrane</keyword>
<organism evidence="9 10">
    <name type="scientific">Rhinopithecimicrobium faecis</name>
    <dbReference type="NCBI Taxonomy" id="2820698"/>
    <lineage>
        <taxon>Bacteria</taxon>
        <taxon>Pseudomonadati</taxon>
        <taxon>Bacteroidota</taxon>
        <taxon>Sphingobacteriia</taxon>
        <taxon>Sphingobacteriales</taxon>
        <taxon>Sphingobacteriaceae</taxon>
        <taxon>Rhinopithecimicrobium</taxon>
    </lineage>
</organism>
<evidence type="ECO:0000256" key="7">
    <source>
        <dbReference type="SAM" id="Phobius"/>
    </source>
</evidence>
<keyword evidence="3" id="KW-0597">Phosphoprotein</keyword>
<evidence type="ECO:0000256" key="1">
    <source>
        <dbReference type="ARBA" id="ARBA00000085"/>
    </source>
</evidence>
<protein>
    <recommendedName>
        <fullName evidence="2">histidine kinase</fullName>
        <ecNumber evidence="2">2.7.13.3</ecNumber>
    </recommendedName>
</protein>
<dbReference type="PANTHER" id="PTHR43047:SF72">
    <property type="entry name" value="OSMOSENSING HISTIDINE PROTEIN KINASE SLN1"/>
    <property type="match status" value="1"/>
</dbReference>
<dbReference type="SUPFAM" id="SSF47384">
    <property type="entry name" value="Homodimeric domain of signal transducing histidine kinase"/>
    <property type="match status" value="1"/>
</dbReference>
<dbReference type="Pfam" id="PF00512">
    <property type="entry name" value="HisKA"/>
    <property type="match status" value="1"/>
</dbReference>
<dbReference type="AlphaFoldDB" id="A0A8T4H9A6"/>
<dbReference type="InterPro" id="IPR003661">
    <property type="entry name" value="HisK_dim/P_dom"/>
</dbReference>
<dbReference type="Proteomes" id="UP000679691">
    <property type="component" value="Unassembled WGS sequence"/>
</dbReference>
<evidence type="ECO:0000259" key="8">
    <source>
        <dbReference type="PROSITE" id="PS50109"/>
    </source>
</evidence>
<dbReference type="InterPro" id="IPR005467">
    <property type="entry name" value="His_kinase_dom"/>
</dbReference>
<dbReference type="SMART" id="SM00388">
    <property type="entry name" value="HisKA"/>
    <property type="match status" value="1"/>
</dbReference>
<evidence type="ECO:0000256" key="2">
    <source>
        <dbReference type="ARBA" id="ARBA00012438"/>
    </source>
</evidence>
<dbReference type="GO" id="GO:0009927">
    <property type="term" value="F:histidine phosphotransfer kinase activity"/>
    <property type="evidence" value="ECO:0007669"/>
    <property type="project" value="TreeGrafter"/>
</dbReference>
<feature type="domain" description="Histidine kinase" evidence="8">
    <location>
        <begin position="380"/>
        <end position="599"/>
    </location>
</feature>
<dbReference type="PRINTS" id="PR00344">
    <property type="entry name" value="BCTRLSENSOR"/>
</dbReference>
<dbReference type="InterPro" id="IPR003594">
    <property type="entry name" value="HATPase_dom"/>
</dbReference>
<dbReference type="CDD" id="cd00075">
    <property type="entry name" value="HATPase"/>
    <property type="match status" value="1"/>
</dbReference>
<dbReference type="InterPro" id="IPR036097">
    <property type="entry name" value="HisK_dim/P_sf"/>
</dbReference>
<keyword evidence="5 9" id="KW-0418">Kinase</keyword>
<evidence type="ECO:0000256" key="6">
    <source>
        <dbReference type="SAM" id="Coils"/>
    </source>
</evidence>
<evidence type="ECO:0000256" key="3">
    <source>
        <dbReference type="ARBA" id="ARBA00022553"/>
    </source>
</evidence>
<evidence type="ECO:0000313" key="9">
    <source>
        <dbReference type="EMBL" id="MBP3942057.1"/>
    </source>
</evidence>
<dbReference type="FunFam" id="3.30.565.10:FF:000006">
    <property type="entry name" value="Sensor histidine kinase WalK"/>
    <property type="match status" value="1"/>
</dbReference>
<feature type="coiled-coil region" evidence="6">
    <location>
        <begin position="57"/>
        <end position="91"/>
    </location>
</feature>
<keyword evidence="6" id="KW-0175">Coiled coil</keyword>
<sequence>MKKKSIALIIGLMTLALAGVMAMQFYFIKESYIQKSQLFDESVKASMLSVASKIEKMEVMNLAKTQQKSNREKYEREQKKLENQLKLQNRIEQLRVQQYAAHQAFKNDEDELKSRYPLVVSIDNSFYETYIKSPKYRNLVRVRINPGRVVEDLFQENTIDIYAVGDPIKLIRAKDDSIRYAAFLNSQLNSWDYTIKSIAPRKDLKIAQNIQELERQLKLEQANNLFDSIAIIGGKQSKMIEDFAAGLELSKLPLRDRVNLGVLKKELTKALTDRDIISNFNLEVHDRNMLVYSQYVFTNDINDKDNAYSTLLFQGDIERSPGKLTLYFPNKRNLIIENMRNLLVPMITLLFVLIGCFAYTLTTIFRQKKISEMKTDFINNMTHEFKTPVATVMIAAESLRDPEINADQKRVTRLANIIYDENVRLGGHIERVLNIAKLDKENLKLEQTPVAIHKLTNTVLESMNLQLQKVNGTFETSLLAKNDIIIGDELHLSNVLFNLVDNAIKYSNHEPFIKISTFNTKSTLVITVADKGIGMSKEHTQRIFEQFYRIPTGNIHNVKGFGLGLSYVHDIIKRLNGTIQVKSEKDKGTQFEITFPIAKNSF</sequence>
<dbReference type="GO" id="GO:0005886">
    <property type="term" value="C:plasma membrane"/>
    <property type="evidence" value="ECO:0007669"/>
    <property type="project" value="TreeGrafter"/>
</dbReference>
<dbReference type="Gene3D" id="1.10.287.130">
    <property type="match status" value="1"/>
</dbReference>
<dbReference type="Gene3D" id="3.30.565.10">
    <property type="entry name" value="Histidine kinase-like ATPase, C-terminal domain"/>
    <property type="match status" value="1"/>
</dbReference>
<dbReference type="SUPFAM" id="SSF55874">
    <property type="entry name" value="ATPase domain of HSP90 chaperone/DNA topoisomerase II/histidine kinase"/>
    <property type="match status" value="1"/>
</dbReference>
<dbReference type="InterPro" id="IPR036890">
    <property type="entry name" value="HATPase_C_sf"/>
</dbReference>
<dbReference type="CDD" id="cd00082">
    <property type="entry name" value="HisKA"/>
    <property type="match status" value="1"/>
</dbReference>
<feature type="transmembrane region" description="Helical" evidence="7">
    <location>
        <begin position="342"/>
        <end position="365"/>
    </location>
</feature>
<proteinExistence type="predicted"/>
<evidence type="ECO:0000313" key="10">
    <source>
        <dbReference type="Proteomes" id="UP000679691"/>
    </source>
</evidence>
<keyword evidence="7" id="KW-1133">Transmembrane helix</keyword>
<gene>
    <name evidence="9" type="ORF">J5U18_00510</name>
</gene>
<dbReference type="PROSITE" id="PS50109">
    <property type="entry name" value="HIS_KIN"/>
    <property type="match status" value="1"/>
</dbReference>
<keyword evidence="10" id="KW-1185">Reference proteome</keyword>
<keyword evidence="7" id="KW-0812">Transmembrane</keyword>
<dbReference type="RefSeq" id="WP_353545539.1">
    <property type="nucleotide sequence ID" value="NZ_JAGKSB010000001.1"/>
</dbReference>